<accession>A0A4C1UNR8</accession>
<sequence>MQEYAKTDKENVALEAIENYSSLALNRNYNPFRPNSISSSFKLRLPHGAECFSFEEIYFGSERDKIHNAQGAAAAARLVLYVQGPAPQPTRTLTVTRCTIIYQYSELRAARAAREELYTQCGRLTSVTYTLKVSGAVVRRDVALSQHRADIAR</sequence>
<name>A0A4C1UNR8_EUMVA</name>
<reference evidence="1 2" key="1">
    <citation type="journal article" date="2019" name="Commun. Biol.">
        <title>The bagworm genome reveals a unique fibroin gene that provides high tensile strength.</title>
        <authorList>
            <person name="Kono N."/>
            <person name="Nakamura H."/>
            <person name="Ohtoshi R."/>
            <person name="Tomita M."/>
            <person name="Numata K."/>
            <person name="Arakawa K."/>
        </authorList>
    </citation>
    <scope>NUCLEOTIDE SEQUENCE [LARGE SCALE GENOMIC DNA]</scope>
</reference>
<dbReference type="AlphaFoldDB" id="A0A4C1UNR8"/>
<evidence type="ECO:0000313" key="1">
    <source>
        <dbReference type="EMBL" id="GBP28085.1"/>
    </source>
</evidence>
<dbReference type="Proteomes" id="UP000299102">
    <property type="component" value="Unassembled WGS sequence"/>
</dbReference>
<proteinExistence type="predicted"/>
<keyword evidence="2" id="KW-1185">Reference proteome</keyword>
<evidence type="ECO:0000313" key="2">
    <source>
        <dbReference type="Proteomes" id="UP000299102"/>
    </source>
</evidence>
<protein>
    <submittedName>
        <fullName evidence="1">Uncharacterized protein</fullName>
    </submittedName>
</protein>
<dbReference type="EMBL" id="BGZK01000202">
    <property type="protein sequence ID" value="GBP28085.1"/>
    <property type="molecule type" value="Genomic_DNA"/>
</dbReference>
<comment type="caution">
    <text evidence="1">The sequence shown here is derived from an EMBL/GenBank/DDBJ whole genome shotgun (WGS) entry which is preliminary data.</text>
</comment>
<gene>
    <name evidence="1" type="ORF">EVAR_21205_1</name>
</gene>
<organism evidence="1 2">
    <name type="scientific">Eumeta variegata</name>
    <name type="common">Bagworm moth</name>
    <name type="synonym">Eumeta japonica</name>
    <dbReference type="NCBI Taxonomy" id="151549"/>
    <lineage>
        <taxon>Eukaryota</taxon>
        <taxon>Metazoa</taxon>
        <taxon>Ecdysozoa</taxon>
        <taxon>Arthropoda</taxon>
        <taxon>Hexapoda</taxon>
        <taxon>Insecta</taxon>
        <taxon>Pterygota</taxon>
        <taxon>Neoptera</taxon>
        <taxon>Endopterygota</taxon>
        <taxon>Lepidoptera</taxon>
        <taxon>Glossata</taxon>
        <taxon>Ditrysia</taxon>
        <taxon>Tineoidea</taxon>
        <taxon>Psychidae</taxon>
        <taxon>Oiketicinae</taxon>
        <taxon>Eumeta</taxon>
    </lineage>
</organism>